<dbReference type="AlphaFoldDB" id="A0A402BZ49"/>
<gene>
    <name evidence="8" type="ORF">Rhow_003231</name>
</gene>
<dbReference type="RefSeq" id="WP_124389519.1">
    <property type="nucleotide sequence ID" value="NZ_BHYM01000003.1"/>
</dbReference>
<evidence type="ECO:0000259" key="7">
    <source>
        <dbReference type="Pfam" id="PF00884"/>
    </source>
</evidence>
<dbReference type="PANTHER" id="PTHR42693:SF42">
    <property type="entry name" value="ARYLSULFATASE G"/>
    <property type="match status" value="1"/>
</dbReference>
<evidence type="ECO:0000256" key="6">
    <source>
        <dbReference type="ARBA" id="ARBA00022837"/>
    </source>
</evidence>
<keyword evidence="5" id="KW-0378">Hydrolase</keyword>
<dbReference type="Proteomes" id="UP000287519">
    <property type="component" value="Unassembled WGS sequence"/>
</dbReference>
<dbReference type="OrthoDB" id="9777306at2"/>
<dbReference type="InterPro" id="IPR017850">
    <property type="entry name" value="Alkaline_phosphatase_core_sf"/>
</dbReference>
<dbReference type="GO" id="GO:0004065">
    <property type="term" value="F:arylsulfatase activity"/>
    <property type="evidence" value="ECO:0007669"/>
    <property type="project" value="TreeGrafter"/>
</dbReference>
<sequence>MDYIRRHAQAQKPFFVYTALLQIHPPVGVHPDFKGTSGGGLYADCLTEIDFRVGEILDAINAAGIAQNTIVVFSSDNATSPLKSADGGSNGPWQGDFFNPPFEGSYRVSAVIRWPDHVPAGRQSQELLSAVDWLPTLAGLVGQSHRVPTDRPIDGVDAADHLLGKQDTSGRDAVLYFGLDGRLMSVKWKNFKVVFRKSDAIDAPITDVQLPMVFNLIGDPGERFNLWEVSMDMGWVLRPVQEQITQFQQSVAEYPNIATGEAFTGYASPP</sequence>
<evidence type="ECO:0000256" key="5">
    <source>
        <dbReference type="ARBA" id="ARBA00022801"/>
    </source>
</evidence>
<reference evidence="8 9" key="1">
    <citation type="submission" date="2018-11" db="EMBL/GenBank/DDBJ databases">
        <title>Microbial catabolism of amino acid.</title>
        <authorList>
            <person name="Hibi M."/>
            <person name="Ogawa J."/>
        </authorList>
    </citation>
    <scope>NUCLEOTIDE SEQUENCE [LARGE SCALE GENOMIC DNA]</scope>
    <source>
        <strain evidence="8 9">C31-06</strain>
    </source>
</reference>
<dbReference type="GO" id="GO:0046872">
    <property type="term" value="F:metal ion binding"/>
    <property type="evidence" value="ECO:0007669"/>
    <property type="project" value="UniProtKB-KW"/>
</dbReference>
<evidence type="ECO:0000313" key="9">
    <source>
        <dbReference type="Proteomes" id="UP000287519"/>
    </source>
</evidence>
<feature type="domain" description="Sulfatase N-terminal" evidence="7">
    <location>
        <begin position="7"/>
        <end position="142"/>
    </location>
</feature>
<evidence type="ECO:0000256" key="3">
    <source>
        <dbReference type="ARBA" id="ARBA00022723"/>
    </source>
</evidence>
<name>A0A402BZ49_RHOWR</name>
<dbReference type="InterPro" id="IPR050738">
    <property type="entry name" value="Sulfatase"/>
</dbReference>
<dbReference type="SUPFAM" id="SSF53649">
    <property type="entry name" value="Alkaline phosphatase-like"/>
    <property type="match status" value="1"/>
</dbReference>
<accession>A0A402BZ49</accession>
<dbReference type="Pfam" id="PF00884">
    <property type="entry name" value="Sulfatase"/>
    <property type="match status" value="1"/>
</dbReference>
<keyword evidence="6" id="KW-0106">Calcium</keyword>
<comment type="caution">
    <text evidence="8">The sequence shown here is derived from an EMBL/GenBank/DDBJ whole genome shotgun (WGS) entry which is preliminary data.</text>
</comment>
<organism evidence="8 9">
    <name type="scientific">Rhodococcus wratislaviensis</name>
    <name type="common">Tsukamurella wratislaviensis</name>
    <dbReference type="NCBI Taxonomy" id="44752"/>
    <lineage>
        <taxon>Bacteria</taxon>
        <taxon>Bacillati</taxon>
        <taxon>Actinomycetota</taxon>
        <taxon>Actinomycetes</taxon>
        <taxon>Mycobacteriales</taxon>
        <taxon>Nocardiaceae</taxon>
        <taxon>Rhodococcus</taxon>
    </lineage>
</organism>
<comment type="similarity">
    <text evidence="2">Belongs to the sulfatase family.</text>
</comment>
<keyword evidence="9" id="KW-1185">Reference proteome</keyword>
<dbReference type="Gene3D" id="3.40.720.10">
    <property type="entry name" value="Alkaline Phosphatase, subunit A"/>
    <property type="match status" value="1"/>
</dbReference>
<keyword evidence="4" id="KW-0732">Signal</keyword>
<evidence type="ECO:0000256" key="1">
    <source>
        <dbReference type="ARBA" id="ARBA00001913"/>
    </source>
</evidence>
<evidence type="ECO:0000256" key="4">
    <source>
        <dbReference type="ARBA" id="ARBA00022729"/>
    </source>
</evidence>
<protein>
    <submittedName>
        <fullName evidence="8">Choline-sulfatase</fullName>
    </submittedName>
</protein>
<dbReference type="Gene3D" id="3.30.1120.10">
    <property type="match status" value="1"/>
</dbReference>
<dbReference type="EMBL" id="BHYM01000003">
    <property type="protein sequence ID" value="GCE36627.1"/>
    <property type="molecule type" value="Genomic_DNA"/>
</dbReference>
<evidence type="ECO:0000256" key="2">
    <source>
        <dbReference type="ARBA" id="ARBA00008779"/>
    </source>
</evidence>
<dbReference type="PANTHER" id="PTHR42693">
    <property type="entry name" value="ARYLSULFATASE FAMILY MEMBER"/>
    <property type="match status" value="1"/>
</dbReference>
<keyword evidence="3" id="KW-0479">Metal-binding</keyword>
<comment type="cofactor">
    <cofactor evidence="1">
        <name>Ca(2+)</name>
        <dbReference type="ChEBI" id="CHEBI:29108"/>
    </cofactor>
</comment>
<evidence type="ECO:0000313" key="8">
    <source>
        <dbReference type="EMBL" id="GCE36627.1"/>
    </source>
</evidence>
<dbReference type="InterPro" id="IPR000917">
    <property type="entry name" value="Sulfatase_N"/>
</dbReference>
<proteinExistence type="inferred from homology"/>